<feature type="compositionally biased region" description="Basic and acidic residues" evidence="1">
    <location>
        <begin position="39"/>
        <end position="65"/>
    </location>
</feature>
<dbReference type="VEuPathDB" id="FungiDB:BD410DRAFT_779787"/>
<feature type="region of interest" description="Disordered" evidence="1">
    <location>
        <begin position="255"/>
        <end position="318"/>
    </location>
</feature>
<name>A0A4R5XGR4_9AGAM</name>
<organism evidence="2 3">
    <name type="scientific">Rickenella mellea</name>
    <dbReference type="NCBI Taxonomy" id="50990"/>
    <lineage>
        <taxon>Eukaryota</taxon>
        <taxon>Fungi</taxon>
        <taxon>Dikarya</taxon>
        <taxon>Basidiomycota</taxon>
        <taxon>Agaricomycotina</taxon>
        <taxon>Agaricomycetes</taxon>
        <taxon>Hymenochaetales</taxon>
        <taxon>Rickenellaceae</taxon>
        <taxon>Rickenella</taxon>
    </lineage>
</organism>
<protein>
    <submittedName>
        <fullName evidence="2">Uncharacterized protein</fullName>
    </submittedName>
</protein>
<evidence type="ECO:0000256" key="1">
    <source>
        <dbReference type="SAM" id="MobiDB-lite"/>
    </source>
</evidence>
<reference evidence="2 3" key="1">
    <citation type="submission" date="2018-06" db="EMBL/GenBank/DDBJ databases">
        <title>A transcriptomic atlas of mushroom development highlights an independent origin of complex multicellularity.</title>
        <authorList>
            <consortium name="DOE Joint Genome Institute"/>
            <person name="Krizsan K."/>
            <person name="Almasi E."/>
            <person name="Merenyi Z."/>
            <person name="Sahu N."/>
            <person name="Viragh M."/>
            <person name="Koszo T."/>
            <person name="Mondo S."/>
            <person name="Kiss B."/>
            <person name="Balint B."/>
            <person name="Kues U."/>
            <person name="Barry K."/>
            <person name="Hegedus J.C."/>
            <person name="Henrissat B."/>
            <person name="Johnson J."/>
            <person name="Lipzen A."/>
            <person name="Ohm R."/>
            <person name="Nagy I."/>
            <person name="Pangilinan J."/>
            <person name="Yan J."/>
            <person name="Xiong Y."/>
            <person name="Grigoriev I.V."/>
            <person name="Hibbett D.S."/>
            <person name="Nagy L.G."/>
        </authorList>
    </citation>
    <scope>NUCLEOTIDE SEQUENCE [LARGE SCALE GENOMIC DNA]</scope>
    <source>
        <strain evidence="2 3">SZMC22713</strain>
    </source>
</reference>
<dbReference type="OrthoDB" id="2590590at2759"/>
<dbReference type="STRING" id="50990.A0A4R5XGR4"/>
<accession>A0A4R5XGR4</accession>
<dbReference type="Proteomes" id="UP000294933">
    <property type="component" value="Unassembled WGS sequence"/>
</dbReference>
<evidence type="ECO:0000313" key="3">
    <source>
        <dbReference type="Proteomes" id="UP000294933"/>
    </source>
</evidence>
<dbReference type="EMBL" id="ML170156">
    <property type="protein sequence ID" value="TDL29387.1"/>
    <property type="molecule type" value="Genomic_DNA"/>
</dbReference>
<feature type="compositionally biased region" description="Basic and acidic residues" evidence="1">
    <location>
        <begin position="514"/>
        <end position="526"/>
    </location>
</feature>
<feature type="region of interest" description="Disordered" evidence="1">
    <location>
        <begin position="498"/>
        <end position="543"/>
    </location>
</feature>
<keyword evidence="3" id="KW-1185">Reference proteome</keyword>
<gene>
    <name evidence="2" type="ORF">BD410DRAFT_779787</name>
</gene>
<dbReference type="AlphaFoldDB" id="A0A4R5XGR4"/>
<proteinExistence type="predicted"/>
<feature type="region of interest" description="Disordered" evidence="1">
    <location>
        <begin position="1"/>
        <end position="79"/>
    </location>
</feature>
<sequence length="709" mass="78404">MADSTQQPEQDNDGGDDLPSYEQLSAQKGPNSRFGRWRGWVEKRAAERYQDITPEERTRRRERGWGDGVEDPESSAMDSMSLNDVQSMSETLMAAPPDYTDPLPEPPSPVSTAQQIHSTHLLMHTFGSRFLPHSTSPIRAVLPLVGDRLVLFGHDDGLSVLDMFPSGDPETSGPADAEVRPLWEGEGVFQLDLLEFEETGGTTPQGVVLALVGSDPDCLGGREQDGMRSIRMYNLASLTSLARWAITQKDARPVDLRRPANWSPQVTPKKHRHHSSITKGLKSLIPDPPDLRPQSQLIPPKSPSPIPRRPTLQSNASRDSTWDIVDDLPLRWATDFISLASPGSRLINTPVLFFQLKRDEYRPYGGQTFLAVGTKSNIFLYETPKGERAFRFVKEFYTPLQPRGVAFVQQQRAPENPVVRSISQTGLLSSRPQDGEFRRQTMHLPNGTSRDRLSTSTISTIDTGSLLSLFVLFDKKAGLIRIADSAVGEIELYTDSPINEASSPTGSLPRLSRHSFDNRNNGKEPKAPFLQPTHADLPSGSRGRQKVLLVTRGKYTHILPSPLPVPICSWPPLKIISWLSQPADVCHRVCSPRDGSPFLQLIGLGELGLEVQEVPLTFISGKGKGRQDDIVRSQEDVGGDAGYLCRGGSWGTPYSTLMRSETVSTMATYDGTPAGRRSNGTEKGIYAWVRKGLEDWRIFWLGGSEKDLG</sequence>
<evidence type="ECO:0000313" key="2">
    <source>
        <dbReference type="EMBL" id="TDL29387.1"/>
    </source>
</evidence>